<reference evidence="8" key="1">
    <citation type="submission" date="2016-10" db="EMBL/GenBank/DDBJ databases">
        <authorList>
            <person name="Varghese N."/>
            <person name="Submissions S."/>
        </authorList>
    </citation>
    <scope>NUCLEOTIDE SEQUENCE [LARGE SCALE GENOMIC DNA]</scope>
    <source>
        <strain evidence="8">CGMCC 1.6199</strain>
    </source>
</reference>
<feature type="transmembrane region" description="Helical" evidence="4">
    <location>
        <begin position="472"/>
        <end position="492"/>
    </location>
</feature>
<keyword evidence="8" id="KW-1185">Reference proteome</keyword>
<dbReference type="Pfam" id="PF00128">
    <property type="entry name" value="Alpha-amylase"/>
    <property type="match status" value="1"/>
</dbReference>
<evidence type="ECO:0000256" key="5">
    <source>
        <dbReference type="SAM" id="SignalP"/>
    </source>
</evidence>
<accession>A0A1G9PK83</accession>
<feature type="domain" description="Glycosyl hydrolase family 13 catalytic" evidence="6">
    <location>
        <begin position="37"/>
        <end position="377"/>
    </location>
</feature>
<evidence type="ECO:0000313" key="7">
    <source>
        <dbReference type="EMBL" id="SDL98901.1"/>
    </source>
</evidence>
<dbReference type="PANTHER" id="PTHR10357">
    <property type="entry name" value="ALPHA-AMYLASE FAMILY MEMBER"/>
    <property type="match status" value="1"/>
</dbReference>
<evidence type="ECO:0000313" key="8">
    <source>
        <dbReference type="Proteomes" id="UP000182347"/>
    </source>
</evidence>
<organism evidence="7 8">
    <name type="scientific">Sediminibacillus halophilus</name>
    <dbReference type="NCBI Taxonomy" id="482461"/>
    <lineage>
        <taxon>Bacteria</taxon>
        <taxon>Bacillati</taxon>
        <taxon>Bacillota</taxon>
        <taxon>Bacilli</taxon>
        <taxon>Bacillales</taxon>
        <taxon>Bacillaceae</taxon>
        <taxon>Sediminibacillus</taxon>
    </lineage>
</organism>
<keyword evidence="3 5" id="KW-0732">Signal</keyword>
<dbReference type="AlphaFoldDB" id="A0A1G9PK83"/>
<evidence type="ECO:0000256" key="4">
    <source>
        <dbReference type="SAM" id="Phobius"/>
    </source>
</evidence>
<protein>
    <submittedName>
        <fullName evidence="7">Alpha-amylase</fullName>
    </submittedName>
</protein>
<dbReference type="STRING" id="482461.SAMN05216244_1458"/>
<dbReference type="InterPro" id="IPR013780">
    <property type="entry name" value="Glyco_hydro_b"/>
</dbReference>
<feature type="chain" id="PRO_5010205128" evidence="5">
    <location>
        <begin position="24"/>
        <end position="509"/>
    </location>
</feature>
<dbReference type="RefSeq" id="WP_074598112.1">
    <property type="nucleotide sequence ID" value="NZ_FNHF01000001.1"/>
</dbReference>
<evidence type="ECO:0000259" key="6">
    <source>
        <dbReference type="SMART" id="SM00642"/>
    </source>
</evidence>
<keyword evidence="4" id="KW-1133">Transmembrane helix</keyword>
<dbReference type="Gene3D" id="2.60.40.1180">
    <property type="entry name" value="Golgi alpha-mannosidase II"/>
    <property type="match status" value="1"/>
</dbReference>
<evidence type="ECO:0000256" key="2">
    <source>
        <dbReference type="ARBA" id="ARBA00022723"/>
    </source>
</evidence>
<evidence type="ECO:0000256" key="3">
    <source>
        <dbReference type="ARBA" id="ARBA00022729"/>
    </source>
</evidence>
<sequence>MKKLFAAAAVLPFLLFYSQPISAVEQEDTLADESIYYVLLDRFVNGNFDNDKKIDIENPNAMHGGDLQGVISKLDDLKDMGFTAVNISPIMENEKDGYHGFWVTDFTAIEPHSGTMETAAELVEEAHKRDMKVFMDFPVNHTSASHPWLTDQDKQGWYASEHDGEQEQAELVQTPWLDDLPQLDLQNQEVVAALSEAGKFWLEETGLDGYRLGIEPDTPVSFVTDFSEALHAERQEFSLLADWKHADKEGMEPYREAAIDLIIDYGQTQFLDQVFQAPGNELSNLSDKIETENNGVALDSQMTTRFTKKAIELGENPVTRWKLGLTYLYLSPGTPVIYQGSEVAMGNEDDAPDHRTAQLNSGNDELSQYLERLSAIRQQFAPFTKGDMEHVESNGAMSLFKRSYEGETVYFAINNATSTKAVTIDDIQAGKQLRGLLNDETVRADEEGYYKIGLDRETAEVYVIEDDKGINWLFVSFIIAVLGAFIFAIVFLKKKNKTLVSRTKNTKLR</sequence>
<dbReference type="InterPro" id="IPR054174">
    <property type="entry name" value="Alpha-amylase-like_C"/>
</dbReference>
<dbReference type="GO" id="GO:0005975">
    <property type="term" value="P:carbohydrate metabolic process"/>
    <property type="evidence" value="ECO:0007669"/>
    <property type="project" value="InterPro"/>
</dbReference>
<dbReference type="InterPro" id="IPR017853">
    <property type="entry name" value="GH"/>
</dbReference>
<keyword evidence="2" id="KW-0479">Metal-binding</keyword>
<evidence type="ECO:0000256" key="1">
    <source>
        <dbReference type="ARBA" id="ARBA00001913"/>
    </source>
</evidence>
<keyword evidence="4" id="KW-0812">Transmembrane</keyword>
<comment type="cofactor">
    <cofactor evidence="1">
        <name>Ca(2+)</name>
        <dbReference type="ChEBI" id="CHEBI:29108"/>
    </cofactor>
</comment>
<keyword evidence="4" id="KW-0472">Membrane</keyword>
<dbReference type="SUPFAM" id="SSF51011">
    <property type="entry name" value="Glycosyl hydrolase domain"/>
    <property type="match status" value="1"/>
</dbReference>
<dbReference type="OrthoDB" id="9805159at2"/>
<dbReference type="EMBL" id="FNHF01000001">
    <property type="protein sequence ID" value="SDL98901.1"/>
    <property type="molecule type" value="Genomic_DNA"/>
</dbReference>
<proteinExistence type="predicted"/>
<gene>
    <name evidence="7" type="ORF">SAMN05216244_1458</name>
</gene>
<dbReference type="Pfam" id="PF22026">
    <property type="entry name" value="Alpha-amylase_C_2"/>
    <property type="match status" value="1"/>
</dbReference>
<dbReference type="SMART" id="SM00642">
    <property type="entry name" value="Aamy"/>
    <property type="match status" value="1"/>
</dbReference>
<dbReference type="Proteomes" id="UP000182347">
    <property type="component" value="Unassembled WGS sequence"/>
</dbReference>
<dbReference type="SUPFAM" id="SSF51445">
    <property type="entry name" value="(Trans)glycosidases"/>
    <property type="match status" value="1"/>
</dbReference>
<name>A0A1G9PK83_9BACI</name>
<dbReference type="GO" id="GO:0046872">
    <property type="term" value="F:metal ion binding"/>
    <property type="evidence" value="ECO:0007669"/>
    <property type="project" value="UniProtKB-KW"/>
</dbReference>
<feature type="signal peptide" evidence="5">
    <location>
        <begin position="1"/>
        <end position="23"/>
    </location>
</feature>
<dbReference type="InterPro" id="IPR006047">
    <property type="entry name" value="GH13_cat_dom"/>
</dbReference>
<dbReference type="Gene3D" id="3.20.20.80">
    <property type="entry name" value="Glycosidases"/>
    <property type="match status" value="1"/>
</dbReference>
<dbReference type="PANTHER" id="PTHR10357:SF215">
    <property type="entry name" value="ALPHA-AMYLASE 1"/>
    <property type="match status" value="1"/>
</dbReference>